<organism evidence="4 5">
    <name type="scientific">Caenorhabditis bovis</name>
    <dbReference type="NCBI Taxonomy" id="2654633"/>
    <lineage>
        <taxon>Eukaryota</taxon>
        <taxon>Metazoa</taxon>
        <taxon>Ecdysozoa</taxon>
        <taxon>Nematoda</taxon>
        <taxon>Chromadorea</taxon>
        <taxon>Rhabditida</taxon>
        <taxon>Rhabditina</taxon>
        <taxon>Rhabditomorpha</taxon>
        <taxon>Rhabditoidea</taxon>
        <taxon>Rhabditidae</taxon>
        <taxon>Peloderinae</taxon>
        <taxon>Caenorhabditis</taxon>
    </lineage>
</organism>
<keyword evidence="1" id="KW-0472">Membrane</keyword>
<gene>
    <name evidence="4" type="ORF">CBOVIS_LOCUS266</name>
</gene>
<dbReference type="EMBL" id="CADEPM010000001">
    <property type="protein sequence ID" value="CAB3396753.1"/>
    <property type="molecule type" value="Genomic_DNA"/>
</dbReference>
<feature type="transmembrane region" description="Helical" evidence="1">
    <location>
        <begin position="124"/>
        <end position="144"/>
    </location>
</feature>
<dbReference type="Proteomes" id="UP000494206">
    <property type="component" value="Unassembled WGS sequence"/>
</dbReference>
<name>A0A8S1DZF6_9PELO</name>
<accession>A0A8S1DZF6</accession>
<keyword evidence="1" id="KW-0812">Transmembrane</keyword>
<dbReference type="InterPro" id="IPR002619">
    <property type="entry name" value="CX"/>
</dbReference>
<evidence type="ECO:0000313" key="5">
    <source>
        <dbReference type="Proteomes" id="UP000494206"/>
    </source>
</evidence>
<evidence type="ECO:0000259" key="3">
    <source>
        <dbReference type="Pfam" id="PF01705"/>
    </source>
</evidence>
<reference evidence="4 5" key="1">
    <citation type="submission" date="2020-04" db="EMBL/GenBank/DDBJ databases">
        <authorList>
            <person name="Laetsch R D."/>
            <person name="Stevens L."/>
            <person name="Kumar S."/>
            <person name="Blaxter L. M."/>
        </authorList>
    </citation>
    <scope>NUCLEOTIDE SEQUENCE [LARGE SCALE GENOMIC DNA]</scope>
</reference>
<evidence type="ECO:0000256" key="1">
    <source>
        <dbReference type="SAM" id="Phobius"/>
    </source>
</evidence>
<keyword evidence="1" id="KW-1133">Transmembrane helix</keyword>
<protein>
    <recommendedName>
        <fullName evidence="3">CX domain-containing protein</fullName>
    </recommendedName>
</protein>
<keyword evidence="5" id="KW-1185">Reference proteome</keyword>
<proteinExistence type="predicted"/>
<feature type="domain" description="CX" evidence="3">
    <location>
        <begin position="72"/>
        <end position="121"/>
    </location>
</feature>
<keyword evidence="2" id="KW-0732">Signal</keyword>
<feature type="signal peptide" evidence="2">
    <location>
        <begin position="1"/>
        <end position="16"/>
    </location>
</feature>
<dbReference type="AlphaFoldDB" id="A0A8S1DZF6"/>
<evidence type="ECO:0000256" key="2">
    <source>
        <dbReference type="SAM" id="SignalP"/>
    </source>
</evidence>
<evidence type="ECO:0000313" key="4">
    <source>
        <dbReference type="EMBL" id="CAB3396753.1"/>
    </source>
</evidence>
<dbReference type="Pfam" id="PF01705">
    <property type="entry name" value="CX"/>
    <property type="match status" value="1"/>
</dbReference>
<comment type="caution">
    <text evidence="4">The sequence shown here is derived from an EMBL/GenBank/DDBJ whole genome shotgun (WGS) entry which is preliminary data.</text>
</comment>
<feature type="chain" id="PRO_5035945811" description="CX domain-containing protein" evidence="2">
    <location>
        <begin position="17"/>
        <end position="169"/>
    </location>
</feature>
<sequence>MLAHFLAALFFFTAIGLNYRGGLFYDSAEVTEKNIFAYSVYQDAYLPIINEGIVIKNYELAVKVHSMDFWYDRKYAKGEKICHQKLSDEVMKNVRHKNGTYIDSVYFACARNDICVAYGCLSKFYLTLFIIFIIATASIIYGIAGPSCKRQNPAYVHINNFNMSELSHV</sequence>